<name>A0A3B1B4H2_9ZZZZ</name>
<sequence>MNETAWQMVQEDIPFGGGKMLFPPYTEKTKKILNLMKKFM</sequence>
<protein>
    <submittedName>
        <fullName evidence="1">Uncharacterized protein</fullName>
    </submittedName>
</protein>
<dbReference type="EMBL" id="UOFW01000126">
    <property type="protein sequence ID" value="VAX05180.1"/>
    <property type="molecule type" value="Genomic_DNA"/>
</dbReference>
<proteinExistence type="predicted"/>
<evidence type="ECO:0000313" key="1">
    <source>
        <dbReference type="EMBL" id="VAX05180.1"/>
    </source>
</evidence>
<dbReference type="AlphaFoldDB" id="A0A3B1B4H2"/>
<gene>
    <name evidence="1" type="ORF">MNBD_ALPHA03-322</name>
</gene>
<accession>A0A3B1B4H2</accession>
<reference evidence="1" key="1">
    <citation type="submission" date="2018-06" db="EMBL/GenBank/DDBJ databases">
        <authorList>
            <person name="Zhirakovskaya E."/>
        </authorList>
    </citation>
    <scope>NUCLEOTIDE SEQUENCE</scope>
</reference>
<organism evidence="1">
    <name type="scientific">hydrothermal vent metagenome</name>
    <dbReference type="NCBI Taxonomy" id="652676"/>
    <lineage>
        <taxon>unclassified sequences</taxon>
        <taxon>metagenomes</taxon>
        <taxon>ecological metagenomes</taxon>
    </lineage>
</organism>